<dbReference type="EMBL" id="JACRTB010000007">
    <property type="protein sequence ID" value="MBC8575963.1"/>
    <property type="molecule type" value="Genomic_DNA"/>
</dbReference>
<sequence length="113" mass="12466">MCGKNSSLFQEVSCRSIALAAARRRWGLVPDPPALVPCGIARPSRGGAGGLWMALMGRFGPHIRVLPLYAAEQRLRICVLGGLWRWETEVRLVERDLQRIAPNGAAQTFRKGK</sequence>
<comment type="caution">
    <text evidence="1">The sequence shown here is derived from an EMBL/GenBank/DDBJ whole genome shotgun (WGS) entry which is preliminary data.</text>
</comment>
<dbReference type="Proteomes" id="UP000658131">
    <property type="component" value="Unassembled WGS sequence"/>
</dbReference>
<name>A0ABR7NHT0_9FIRM</name>
<proteinExistence type="predicted"/>
<reference evidence="1 2" key="1">
    <citation type="submission" date="2020-08" db="EMBL/GenBank/DDBJ databases">
        <title>Genome public.</title>
        <authorList>
            <person name="Liu C."/>
            <person name="Sun Q."/>
        </authorList>
    </citation>
    <scope>NUCLEOTIDE SEQUENCE [LARGE SCALE GENOMIC DNA]</scope>
    <source>
        <strain evidence="1 2">BX1</strain>
    </source>
</reference>
<evidence type="ECO:0000313" key="1">
    <source>
        <dbReference type="EMBL" id="MBC8575963.1"/>
    </source>
</evidence>
<keyword evidence="2" id="KW-1185">Reference proteome</keyword>
<evidence type="ECO:0000313" key="2">
    <source>
        <dbReference type="Proteomes" id="UP000658131"/>
    </source>
</evidence>
<accession>A0ABR7NHT0</accession>
<organism evidence="1 2">
    <name type="scientific">Yanshouia hominis</name>
    <dbReference type="NCBI Taxonomy" id="2763673"/>
    <lineage>
        <taxon>Bacteria</taxon>
        <taxon>Bacillati</taxon>
        <taxon>Bacillota</taxon>
        <taxon>Clostridia</taxon>
        <taxon>Eubacteriales</taxon>
        <taxon>Oscillospiraceae</taxon>
        <taxon>Yanshouia</taxon>
    </lineage>
</organism>
<gene>
    <name evidence="1" type="ORF">H8717_05985</name>
</gene>
<dbReference type="RefSeq" id="WP_262399527.1">
    <property type="nucleotide sequence ID" value="NZ_JACRTB010000007.1"/>
</dbReference>
<protein>
    <submittedName>
        <fullName evidence="1">Uncharacterized protein</fullName>
    </submittedName>
</protein>